<proteinExistence type="predicted"/>
<dbReference type="STRING" id="1797737.A2196_03595"/>
<evidence type="ECO:0000313" key="1">
    <source>
        <dbReference type="EMBL" id="OGE02916.1"/>
    </source>
</evidence>
<protein>
    <submittedName>
        <fullName evidence="1">Uncharacterized protein</fullName>
    </submittedName>
</protein>
<evidence type="ECO:0000313" key="2">
    <source>
        <dbReference type="Proteomes" id="UP000176751"/>
    </source>
</evidence>
<dbReference type="Proteomes" id="UP000176751">
    <property type="component" value="Unassembled WGS sequence"/>
</dbReference>
<dbReference type="EMBL" id="MFCA01000007">
    <property type="protein sequence ID" value="OGE02916.1"/>
    <property type="molecule type" value="Genomic_DNA"/>
</dbReference>
<sequence>MVETLNRISHIQPLEKRRSLRETTINERQNLTGWYPFHSEDPSSYDLSFKRVLGETTISDLLKDRKAKGRTTFVLDVMSPGNILRGLSKLQPLDGGVSITLGDGRTHLAIERDSALNLSVIEGNILLKRTWRKAQEWIDQQGVDGFDLIMCRAVGGFDSIPINDDLYYYLLNRAWVMLSGQRGIILTQIPIGCWKVGVGEWVENINMIQGIEAVYGPKRGDEHPNEFIPATLKMIKSHEAPSTLPVVLPFGRA</sequence>
<gene>
    <name evidence="1" type="ORF">A2196_03595</name>
</gene>
<dbReference type="AlphaFoldDB" id="A0A1F5HFU0"/>
<comment type="caution">
    <text evidence="1">The sequence shown here is derived from an EMBL/GenBank/DDBJ whole genome shotgun (WGS) entry which is preliminary data.</text>
</comment>
<reference evidence="1 2" key="1">
    <citation type="journal article" date="2016" name="Nat. Commun.">
        <title>Thousands of microbial genomes shed light on interconnected biogeochemical processes in an aquifer system.</title>
        <authorList>
            <person name="Anantharaman K."/>
            <person name="Brown C.T."/>
            <person name="Hug L.A."/>
            <person name="Sharon I."/>
            <person name="Castelle C.J."/>
            <person name="Probst A.J."/>
            <person name="Thomas B.C."/>
            <person name="Singh A."/>
            <person name="Wilkins M.J."/>
            <person name="Karaoz U."/>
            <person name="Brodie E.L."/>
            <person name="Williams K.H."/>
            <person name="Hubbard S.S."/>
            <person name="Banfield J.F."/>
        </authorList>
    </citation>
    <scope>NUCLEOTIDE SEQUENCE [LARGE SCALE GENOMIC DNA]</scope>
</reference>
<accession>A0A1F5HFU0</accession>
<name>A0A1F5HFU0_9BACT</name>
<organism evidence="1 2">
    <name type="scientific">Candidatus Curtissbacteria bacterium RIFOXYA1_FULL_41_14</name>
    <dbReference type="NCBI Taxonomy" id="1797737"/>
    <lineage>
        <taxon>Bacteria</taxon>
        <taxon>Candidatus Curtissiibacteriota</taxon>
    </lineage>
</organism>